<organism evidence="2 3">
    <name type="scientific">Nocardioides imazamoxiresistens</name>
    <dbReference type="NCBI Taxonomy" id="3231893"/>
    <lineage>
        <taxon>Bacteria</taxon>
        <taxon>Bacillati</taxon>
        <taxon>Actinomycetota</taxon>
        <taxon>Actinomycetes</taxon>
        <taxon>Propionibacteriales</taxon>
        <taxon>Nocardioidaceae</taxon>
        <taxon>Nocardioides</taxon>
    </lineage>
</organism>
<evidence type="ECO:0000313" key="2">
    <source>
        <dbReference type="EMBL" id="MDT9591568.1"/>
    </source>
</evidence>
<keyword evidence="1" id="KW-0732">Signal</keyword>
<dbReference type="RefSeq" id="WP_315730530.1">
    <property type="nucleotide sequence ID" value="NZ_JAVYII010000001.1"/>
</dbReference>
<dbReference type="EMBL" id="JAVYII010000001">
    <property type="protein sequence ID" value="MDT9591568.1"/>
    <property type="molecule type" value="Genomic_DNA"/>
</dbReference>
<proteinExistence type="predicted"/>
<sequence>MFPAPRPRVTALSAALVGLVAALAACTGEPVAEEEPPPPPPTLADLDTTTMTVPRAAFCDEVDDAAVEAALDGEAAGTAHYDNGDVVALEGGGEDRLHEFGCRWYGADGADDPTAPRAAAWVLVPPVTPETAQAYASAAADTEGCEPLPATDADGTDAEAGPAGFGDPTAALRCTRTIAADDGTETTQVEVSHRGLFGDAWLTCTLAAPSAGQQADDPDALSALEERADAWCAAVAVAAAD</sequence>
<keyword evidence="3" id="KW-1185">Reference proteome</keyword>
<gene>
    <name evidence="2" type="ORF">RDV89_00720</name>
</gene>
<feature type="chain" id="PRO_5045175064" description="DUF3558 domain-containing protein" evidence="1">
    <location>
        <begin position="25"/>
        <end position="241"/>
    </location>
</feature>
<reference evidence="2 3" key="1">
    <citation type="submission" date="2023-08" db="EMBL/GenBank/DDBJ databases">
        <title>Nocardioides seae sp. nov., a bacterium isolated from a soil.</title>
        <authorList>
            <person name="Wang X."/>
        </authorList>
    </citation>
    <scope>NUCLEOTIDE SEQUENCE [LARGE SCALE GENOMIC DNA]</scope>
    <source>
        <strain evidence="2 3">YZH12</strain>
    </source>
</reference>
<name>A0ABU3PQT9_9ACTN</name>
<evidence type="ECO:0000256" key="1">
    <source>
        <dbReference type="SAM" id="SignalP"/>
    </source>
</evidence>
<comment type="caution">
    <text evidence="2">The sequence shown here is derived from an EMBL/GenBank/DDBJ whole genome shotgun (WGS) entry which is preliminary data.</text>
</comment>
<evidence type="ECO:0008006" key="4">
    <source>
        <dbReference type="Google" id="ProtNLM"/>
    </source>
</evidence>
<dbReference type="PROSITE" id="PS51257">
    <property type="entry name" value="PROKAR_LIPOPROTEIN"/>
    <property type="match status" value="1"/>
</dbReference>
<accession>A0ABU3PQT9</accession>
<evidence type="ECO:0000313" key="3">
    <source>
        <dbReference type="Proteomes" id="UP001268542"/>
    </source>
</evidence>
<dbReference type="Proteomes" id="UP001268542">
    <property type="component" value="Unassembled WGS sequence"/>
</dbReference>
<protein>
    <recommendedName>
        <fullName evidence="4">DUF3558 domain-containing protein</fullName>
    </recommendedName>
</protein>
<feature type="signal peptide" evidence="1">
    <location>
        <begin position="1"/>
        <end position="24"/>
    </location>
</feature>